<proteinExistence type="predicted"/>
<evidence type="ECO:0000313" key="3">
    <source>
        <dbReference type="Proteomes" id="UP001107558"/>
    </source>
</evidence>
<comment type="caution">
    <text evidence="2">The sequence shown here is derived from an EMBL/GenBank/DDBJ whole genome shotgun (WGS) entry which is preliminary data.</text>
</comment>
<dbReference type="Proteomes" id="UP001107558">
    <property type="component" value="Chromosome 1"/>
</dbReference>
<feature type="domain" description="Tudor" evidence="1">
    <location>
        <begin position="243"/>
        <end position="353"/>
    </location>
</feature>
<dbReference type="PANTHER" id="PTHR16442:SF1">
    <property type="entry name" value="RING FINGER PROTEIN 17"/>
    <property type="match status" value="1"/>
</dbReference>
<dbReference type="InterPro" id="IPR002999">
    <property type="entry name" value="Tudor"/>
</dbReference>
<dbReference type="GO" id="GO:0005737">
    <property type="term" value="C:cytoplasm"/>
    <property type="evidence" value="ECO:0007669"/>
    <property type="project" value="UniProtKB-ARBA"/>
</dbReference>
<sequence length="434" mass="50272">MSSHCNNISEQSKKEKKSFKFSFSNWSDIEDQNASVFSYSEESNDSFMSNSFENKPYSYGKEAIVTSVGLDVFTVQLKERILEMKSFLNKLQTIANEAEPLTNFEKGEQCLVKNPFNSNWIRAIIIDAHLNDSSTLITVENFDNGCTYSFENINEFKKYPIKAKYIDYYGVKFMLPLRIHQDHKEYFNKYMLQMVNQTISYKILCKFEYAYVVDMIYQKVNVVNQLLKENMAVKLEFLPSSIVEIVNIQKLSEFYIHFNNDENWKNITINVLNYKKKKLNEVPKIGSLIMARNTQCCFNGCWHRAKLISRVDDNLHVLLIDFGCVIKITQDDVGAMDKKISKLKSVAHRCSLYLPKGIFQTDEAIKKFKEIALEKDFYVCTIKAEEDHTIVTLTTNNSETKDVTTQIIPYCEKNSDLEISSELSTITEESSSII</sequence>
<accession>A0A9J6CP79</accession>
<dbReference type="Gene3D" id="2.30.30.140">
    <property type="match status" value="2"/>
</dbReference>
<organism evidence="2 3">
    <name type="scientific">Polypedilum vanderplanki</name>
    <name type="common">Sleeping chironomid midge</name>
    <dbReference type="NCBI Taxonomy" id="319348"/>
    <lineage>
        <taxon>Eukaryota</taxon>
        <taxon>Metazoa</taxon>
        <taxon>Ecdysozoa</taxon>
        <taxon>Arthropoda</taxon>
        <taxon>Hexapoda</taxon>
        <taxon>Insecta</taxon>
        <taxon>Pterygota</taxon>
        <taxon>Neoptera</taxon>
        <taxon>Endopterygota</taxon>
        <taxon>Diptera</taxon>
        <taxon>Nematocera</taxon>
        <taxon>Chironomoidea</taxon>
        <taxon>Chironomidae</taxon>
        <taxon>Chironominae</taxon>
        <taxon>Polypedilum</taxon>
        <taxon>Polypedilum</taxon>
    </lineage>
</organism>
<dbReference type="AlphaFoldDB" id="A0A9J6CP79"/>
<reference evidence="2" key="1">
    <citation type="submission" date="2021-03" db="EMBL/GenBank/DDBJ databases">
        <title>Chromosome level genome of the anhydrobiotic midge Polypedilum vanderplanki.</title>
        <authorList>
            <person name="Yoshida Y."/>
            <person name="Kikawada T."/>
            <person name="Gusev O."/>
        </authorList>
    </citation>
    <scope>NUCLEOTIDE SEQUENCE</scope>
    <source>
        <strain evidence="2">NIAS01</strain>
        <tissue evidence="2">Whole body or cell culture</tissue>
    </source>
</reference>
<dbReference type="InterPro" id="IPR035437">
    <property type="entry name" value="SNase_OB-fold_sf"/>
</dbReference>
<dbReference type="EMBL" id="JADBJN010000001">
    <property type="protein sequence ID" value="KAG5684033.1"/>
    <property type="molecule type" value="Genomic_DNA"/>
</dbReference>
<dbReference type="OrthoDB" id="9989103at2759"/>
<dbReference type="PANTHER" id="PTHR16442">
    <property type="entry name" value="RING FINGER PROTEIN 17"/>
    <property type="match status" value="1"/>
</dbReference>
<dbReference type="Gene3D" id="2.40.50.90">
    <property type="match status" value="1"/>
</dbReference>
<gene>
    <name evidence="2" type="ORF">PVAND_013286</name>
</gene>
<dbReference type="SUPFAM" id="SSF63748">
    <property type="entry name" value="Tudor/PWWP/MBT"/>
    <property type="match status" value="2"/>
</dbReference>
<keyword evidence="3" id="KW-1185">Reference proteome</keyword>
<evidence type="ECO:0000313" key="2">
    <source>
        <dbReference type="EMBL" id="KAG5684033.1"/>
    </source>
</evidence>
<dbReference type="Pfam" id="PF00567">
    <property type="entry name" value="TUDOR"/>
    <property type="match status" value="1"/>
</dbReference>
<protein>
    <recommendedName>
        <fullName evidence="1">Tudor domain-containing protein</fullName>
    </recommendedName>
</protein>
<name>A0A9J6CP79_POLVA</name>
<evidence type="ECO:0000259" key="1">
    <source>
        <dbReference type="Pfam" id="PF00567"/>
    </source>
</evidence>